<dbReference type="PANTHER" id="PTHR11902">
    <property type="entry name" value="ENOLASE"/>
    <property type="match status" value="1"/>
</dbReference>
<gene>
    <name evidence="9" type="ORF">LSAA_5567</name>
</gene>
<dbReference type="PANTHER" id="PTHR11902:SF1">
    <property type="entry name" value="ENOLASE"/>
    <property type="match status" value="1"/>
</dbReference>
<evidence type="ECO:0000313" key="9">
    <source>
        <dbReference type="EMBL" id="CAF2844246.1"/>
    </source>
</evidence>
<dbReference type="SMART" id="SM01192">
    <property type="entry name" value="Enolase_C"/>
    <property type="match status" value="1"/>
</dbReference>
<dbReference type="EC" id="4.2.1.11" evidence="3"/>
<dbReference type="GO" id="GO:0000015">
    <property type="term" value="C:phosphopyruvate hydratase complex"/>
    <property type="evidence" value="ECO:0007669"/>
    <property type="project" value="InterPro"/>
</dbReference>
<evidence type="ECO:0000259" key="8">
    <source>
        <dbReference type="SMART" id="SM01192"/>
    </source>
</evidence>
<evidence type="ECO:0000256" key="1">
    <source>
        <dbReference type="ARBA" id="ARBA00005031"/>
    </source>
</evidence>
<dbReference type="Proteomes" id="UP000675881">
    <property type="component" value="Chromosome 14"/>
</dbReference>
<feature type="domain" description="Enolase C-terminal TIM barrel" evidence="8">
    <location>
        <begin position="7"/>
        <end position="151"/>
    </location>
</feature>
<sequence>MSISKNSHAGNMLPIQELMILPTRAPSMTEAIRMGSKIYHHLKALIKENYSLDDGNEGGFAIGKAGTQENQEQNRYHCFSISQKWKKGVIEDEPVIPIEDPYNPDNCEGWTLLTSQKDIQTFGDDLNVTNPERIQKAVDMKSCNCLLLKAN</sequence>
<proteinExistence type="inferred from homology"/>
<protein>
    <recommendedName>
        <fullName evidence="3">phosphopyruvate hydratase</fullName>
        <ecNumber evidence="3">4.2.1.11</ecNumber>
    </recommendedName>
    <alternativeName>
        <fullName evidence="6">2-phospho-D-glycerate hydro-lyase</fullName>
    </alternativeName>
    <alternativeName>
        <fullName evidence="7">2-phosphoglycerate dehydratase</fullName>
    </alternativeName>
</protein>
<evidence type="ECO:0000313" key="10">
    <source>
        <dbReference type="Proteomes" id="UP000675881"/>
    </source>
</evidence>
<dbReference type="GO" id="GO:0004634">
    <property type="term" value="F:phosphopyruvate hydratase activity"/>
    <property type="evidence" value="ECO:0007669"/>
    <property type="project" value="UniProtKB-EC"/>
</dbReference>
<dbReference type="GO" id="GO:0000287">
    <property type="term" value="F:magnesium ion binding"/>
    <property type="evidence" value="ECO:0007669"/>
    <property type="project" value="InterPro"/>
</dbReference>
<dbReference type="InterPro" id="IPR000941">
    <property type="entry name" value="Enolase"/>
</dbReference>
<comment type="pathway">
    <text evidence="1">Carbohydrate degradation; glycolysis; pyruvate from D-glyceraldehyde 3-phosphate: step 4/5.</text>
</comment>
<evidence type="ECO:0000256" key="5">
    <source>
        <dbReference type="ARBA" id="ARBA00023239"/>
    </source>
</evidence>
<dbReference type="Gene3D" id="3.20.20.120">
    <property type="entry name" value="Enolase-like C-terminal domain"/>
    <property type="match status" value="2"/>
</dbReference>
<keyword evidence="4" id="KW-0324">Glycolysis</keyword>
<dbReference type="InterPro" id="IPR036849">
    <property type="entry name" value="Enolase-like_C_sf"/>
</dbReference>
<dbReference type="Pfam" id="PF00113">
    <property type="entry name" value="Enolase_C"/>
    <property type="match status" value="2"/>
</dbReference>
<dbReference type="UniPathway" id="UPA00109">
    <property type="reaction ID" value="UER00187"/>
</dbReference>
<comment type="similarity">
    <text evidence="2">Belongs to the enolase family.</text>
</comment>
<dbReference type="InterPro" id="IPR020810">
    <property type="entry name" value="Enolase_C"/>
</dbReference>
<organism evidence="9 10">
    <name type="scientific">Lepeophtheirus salmonis</name>
    <name type="common">Salmon louse</name>
    <name type="synonym">Caligus salmonis</name>
    <dbReference type="NCBI Taxonomy" id="72036"/>
    <lineage>
        <taxon>Eukaryota</taxon>
        <taxon>Metazoa</taxon>
        <taxon>Ecdysozoa</taxon>
        <taxon>Arthropoda</taxon>
        <taxon>Crustacea</taxon>
        <taxon>Multicrustacea</taxon>
        <taxon>Hexanauplia</taxon>
        <taxon>Copepoda</taxon>
        <taxon>Siphonostomatoida</taxon>
        <taxon>Caligidae</taxon>
        <taxon>Lepeophtheirus</taxon>
    </lineage>
</organism>
<evidence type="ECO:0000256" key="4">
    <source>
        <dbReference type="ARBA" id="ARBA00023152"/>
    </source>
</evidence>
<accession>A0A7R8H3H5</accession>
<dbReference type="GO" id="GO:0006096">
    <property type="term" value="P:glycolytic process"/>
    <property type="evidence" value="ECO:0007669"/>
    <property type="project" value="UniProtKB-UniPathway"/>
</dbReference>
<evidence type="ECO:0000256" key="7">
    <source>
        <dbReference type="ARBA" id="ARBA00032132"/>
    </source>
</evidence>
<keyword evidence="10" id="KW-1185">Reference proteome</keyword>
<dbReference type="EMBL" id="HG994593">
    <property type="protein sequence ID" value="CAF2844246.1"/>
    <property type="molecule type" value="Genomic_DNA"/>
</dbReference>
<evidence type="ECO:0000256" key="6">
    <source>
        <dbReference type="ARBA" id="ARBA00031125"/>
    </source>
</evidence>
<dbReference type="OrthoDB" id="1739814at2759"/>
<evidence type="ECO:0000256" key="3">
    <source>
        <dbReference type="ARBA" id="ARBA00012058"/>
    </source>
</evidence>
<evidence type="ECO:0000256" key="2">
    <source>
        <dbReference type="ARBA" id="ARBA00009604"/>
    </source>
</evidence>
<name>A0A7R8H3H5_LEPSM</name>
<keyword evidence="5 9" id="KW-0456">Lyase</keyword>
<reference evidence="9" key="1">
    <citation type="submission" date="2021-02" db="EMBL/GenBank/DDBJ databases">
        <authorList>
            <person name="Bekaert M."/>
        </authorList>
    </citation>
    <scope>NUCLEOTIDE SEQUENCE</scope>
    <source>
        <strain evidence="9">IoA-00</strain>
    </source>
</reference>
<dbReference type="AlphaFoldDB" id="A0A7R8H3H5"/>
<dbReference type="SUPFAM" id="SSF51604">
    <property type="entry name" value="Enolase C-terminal domain-like"/>
    <property type="match status" value="1"/>
</dbReference>